<dbReference type="Gene3D" id="3.40.50.620">
    <property type="entry name" value="HUPs"/>
    <property type="match status" value="1"/>
</dbReference>
<keyword evidence="9 15" id="KW-0418">Kinase</keyword>
<evidence type="ECO:0000256" key="4">
    <source>
        <dbReference type="ARBA" id="ARBA00022630"/>
    </source>
</evidence>
<comment type="function">
    <text evidence="1">Catalyzes the phosphorylation of riboflavin to FMN followed by the adenylation of FMN to FAD.</text>
</comment>
<evidence type="ECO:0000313" key="17">
    <source>
        <dbReference type="EMBL" id="KEZ76893.1"/>
    </source>
</evidence>
<dbReference type="InterPro" id="IPR015864">
    <property type="entry name" value="FAD_synthase"/>
</dbReference>
<dbReference type="GO" id="GO:0006747">
    <property type="term" value="P:FAD biosynthetic process"/>
    <property type="evidence" value="ECO:0007669"/>
    <property type="project" value="UniProtKB-UniRule"/>
</dbReference>
<keyword evidence="7 15" id="KW-0548">Nucleotidyltransferase</keyword>
<comment type="similarity">
    <text evidence="15">Belongs to the ribF family.</text>
</comment>
<evidence type="ECO:0000256" key="7">
    <source>
        <dbReference type="ARBA" id="ARBA00022695"/>
    </source>
</evidence>
<dbReference type="InterPro" id="IPR015865">
    <property type="entry name" value="Riboflavin_kinase_bac/euk"/>
</dbReference>
<protein>
    <recommendedName>
        <fullName evidence="15">Riboflavin biosynthesis protein</fullName>
    </recommendedName>
    <domain>
        <recommendedName>
            <fullName evidence="15">Riboflavin kinase</fullName>
            <ecNumber evidence="15">2.7.1.26</ecNumber>
        </recommendedName>
        <alternativeName>
            <fullName evidence="15">Flavokinase</fullName>
        </alternativeName>
    </domain>
    <domain>
        <recommendedName>
            <fullName evidence="15">FMN adenylyltransferase</fullName>
            <ecNumber evidence="15">2.7.7.2</ecNumber>
        </recommendedName>
        <alternativeName>
            <fullName evidence="15">FAD pyrophosphorylase</fullName>
        </alternativeName>
        <alternativeName>
            <fullName evidence="15">FAD synthase</fullName>
        </alternativeName>
    </domain>
</protein>
<evidence type="ECO:0000256" key="8">
    <source>
        <dbReference type="ARBA" id="ARBA00022741"/>
    </source>
</evidence>
<evidence type="ECO:0000256" key="1">
    <source>
        <dbReference type="ARBA" id="ARBA00002121"/>
    </source>
</evidence>
<dbReference type="SUPFAM" id="SSF52374">
    <property type="entry name" value="Nucleotidylyl transferase"/>
    <property type="match status" value="1"/>
</dbReference>
<dbReference type="AlphaFoldDB" id="A0A084IJK9"/>
<comment type="pathway">
    <text evidence="3 15">Cofactor biosynthesis; FMN biosynthesis; FMN from riboflavin (ATP route): step 1/1.</text>
</comment>
<dbReference type="EMBL" id="APNK01000020">
    <property type="protein sequence ID" value="KEZ76893.1"/>
    <property type="molecule type" value="Genomic_DNA"/>
</dbReference>
<keyword evidence="6 15" id="KW-0808">Transferase</keyword>
<evidence type="ECO:0000256" key="3">
    <source>
        <dbReference type="ARBA" id="ARBA00005201"/>
    </source>
</evidence>
<dbReference type="GO" id="GO:0005524">
    <property type="term" value="F:ATP binding"/>
    <property type="evidence" value="ECO:0007669"/>
    <property type="project" value="UniProtKB-UniRule"/>
</dbReference>
<keyword evidence="8 15" id="KW-0547">Nucleotide-binding</keyword>
<dbReference type="STRING" id="1304275.C41B8_12499"/>
<comment type="pathway">
    <text evidence="2 15">Cofactor biosynthesis; FAD biosynthesis; FAD from FMN: step 1/1.</text>
</comment>
<evidence type="ECO:0000259" key="16">
    <source>
        <dbReference type="SMART" id="SM00904"/>
    </source>
</evidence>
<accession>A0A084IJK9</accession>
<dbReference type="Gene3D" id="2.40.30.30">
    <property type="entry name" value="Riboflavin kinase-like"/>
    <property type="match status" value="1"/>
</dbReference>
<dbReference type="RefSeq" id="WP_037338724.1">
    <property type="nucleotide sequence ID" value="NZ_APNK01000020.1"/>
</dbReference>
<dbReference type="EC" id="2.7.7.2" evidence="15"/>
<dbReference type="InterPro" id="IPR023465">
    <property type="entry name" value="Riboflavin_kinase_dom_sf"/>
</dbReference>
<dbReference type="PANTHER" id="PTHR22749:SF6">
    <property type="entry name" value="RIBOFLAVIN KINASE"/>
    <property type="match status" value="1"/>
</dbReference>
<dbReference type="NCBIfam" id="NF004159">
    <property type="entry name" value="PRK05627.1-2"/>
    <property type="match status" value="1"/>
</dbReference>
<keyword evidence="10 15" id="KW-0274">FAD</keyword>
<gene>
    <name evidence="17" type="ORF">C41B8_12499</name>
</gene>
<evidence type="ECO:0000256" key="10">
    <source>
        <dbReference type="ARBA" id="ARBA00022827"/>
    </source>
</evidence>
<dbReference type="eggNOG" id="COG0196">
    <property type="taxonomic scope" value="Bacteria"/>
</dbReference>
<evidence type="ECO:0000256" key="11">
    <source>
        <dbReference type="ARBA" id="ARBA00022840"/>
    </source>
</evidence>
<keyword evidence="18" id="KW-1185">Reference proteome</keyword>
<dbReference type="SUPFAM" id="SSF82114">
    <property type="entry name" value="Riboflavin kinase-like"/>
    <property type="match status" value="1"/>
</dbReference>
<organism evidence="17 18">
    <name type="scientific">Salinisphaera hydrothermalis (strain C41B8)</name>
    <dbReference type="NCBI Taxonomy" id="1304275"/>
    <lineage>
        <taxon>Bacteria</taxon>
        <taxon>Pseudomonadati</taxon>
        <taxon>Pseudomonadota</taxon>
        <taxon>Gammaproteobacteria</taxon>
        <taxon>Salinisphaerales</taxon>
        <taxon>Salinisphaeraceae</taxon>
        <taxon>Salinisphaera</taxon>
    </lineage>
</organism>
<feature type="domain" description="Riboflavin kinase" evidence="16">
    <location>
        <begin position="183"/>
        <end position="307"/>
    </location>
</feature>
<dbReference type="GO" id="GO:0008531">
    <property type="term" value="F:riboflavin kinase activity"/>
    <property type="evidence" value="ECO:0007669"/>
    <property type="project" value="UniProtKB-UniRule"/>
</dbReference>
<evidence type="ECO:0000256" key="2">
    <source>
        <dbReference type="ARBA" id="ARBA00004726"/>
    </source>
</evidence>
<dbReference type="InterPro" id="IPR014729">
    <property type="entry name" value="Rossmann-like_a/b/a_fold"/>
</dbReference>
<evidence type="ECO:0000313" key="18">
    <source>
        <dbReference type="Proteomes" id="UP000028302"/>
    </source>
</evidence>
<sequence length="312" mass="34982">MRIIRSIRTAPALPEGCVLTIGNFDGLHRGHQAVIERVRERATELGRPAALMTFDPTPRAFFMPDDPPPRLSSLREKMEDAAALGIDVFVRARFDRAFAQLSPEAFLDDLIARRLGARAILVGRDFRFGHRRSGDIHTLERFAEARGVELLPVPDVCVDGERVSSTRVRHRLQAGDVEQAARLLGRAYRVSGRVVGGERLGRTLGFPTANLRLERPSALRYGVYAVRVRLADDSWHIGAASFGVRPTVNGRDELLEIYVLDFSGDLYGQRIDVFFKHFVRAEEHYDSLDALTRQMHADVAEVGRLLDNTSSR</sequence>
<keyword evidence="4 15" id="KW-0285">Flavoprotein</keyword>
<dbReference type="Proteomes" id="UP000028302">
    <property type="component" value="Unassembled WGS sequence"/>
</dbReference>
<evidence type="ECO:0000256" key="6">
    <source>
        <dbReference type="ARBA" id="ARBA00022679"/>
    </source>
</evidence>
<keyword evidence="11 15" id="KW-0067">ATP-binding</keyword>
<dbReference type="EC" id="2.7.1.26" evidence="15"/>
<evidence type="ECO:0000256" key="5">
    <source>
        <dbReference type="ARBA" id="ARBA00022643"/>
    </source>
</evidence>
<comment type="catalytic activity">
    <reaction evidence="14 15">
        <text>FMN + ATP + H(+) = FAD + diphosphate</text>
        <dbReference type="Rhea" id="RHEA:17237"/>
        <dbReference type="ChEBI" id="CHEBI:15378"/>
        <dbReference type="ChEBI" id="CHEBI:30616"/>
        <dbReference type="ChEBI" id="CHEBI:33019"/>
        <dbReference type="ChEBI" id="CHEBI:57692"/>
        <dbReference type="ChEBI" id="CHEBI:58210"/>
        <dbReference type="EC" id="2.7.7.2"/>
    </reaction>
</comment>
<dbReference type="Pfam" id="PF01687">
    <property type="entry name" value="Flavokinase"/>
    <property type="match status" value="1"/>
</dbReference>
<evidence type="ECO:0000256" key="13">
    <source>
        <dbReference type="ARBA" id="ARBA00047880"/>
    </source>
</evidence>
<dbReference type="FunFam" id="3.40.50.620:FF:000021">
    <property type="entry name" value="Riboflavin biosynthesis protein"/>
    <property type="match status" value="1"/>
</dbReference>
<dbReference type="UniPathway" id="UPA00276">
    <property type="reaction ID" value="UER00406"/>
</dbReference>
<dbReference type="UniPathway" id="UPA00277">
    <property type="reaction ID" value="UER00407"/>
</dbReference>
<dbReference type="NCBIfam" id="NF004160">
    <property type="entry name" value="PRK05627.1-3"/>
    <property type="match status" value="1"/>
</dbReference>
<dbReference type="InterPro" id="IPR002606">
    <property type="entry name" value="Riboflavin_kinase_bac"/>
</dbReference>
<dbReference type="SMART" id="SM00904">
    <property type="entry name" value="Flavokinase"/>
    <property type="match status" value="1"/>
</dbReference>
<dbReference type="PATRIC" id="fig|1304275.5.peg.2549"/>
<dbReference type="GO" id="GO:0003919">
    <property type="term" value="F:FMN adenylyltransferase activity"/>
    <property type="evidence" value="ECO:0007669"/>
    <property type="project" value="UniProtKB-UniRule"/>
</dbReference>
<dbReference type="PIRSF" id="PIRSF004491">
    <property type="entry name" value="FAD_Synth"/>
    <property type="match status" value="1"/>
</dbReference>
<evidence type="ECO:0000256" key="12">
    <source>
        <dbReference type="ARBA" id="ARBA00023268"/>
    </source>
</evidence>
<evidence type="ECO:0000256" key="15">
    <source>
        <dbReference type="PIRNR" id="PIRNR004491"/>
    </source>
</evidence>
<dbReference type="PANTHER" id="PTHR22749">
    <property type="entry name" value="RIBOFLAVIN KINASE/FMN ADENYLYLTRANSFERASE"/>
    <property type="match status" value="1"/>
</dbReference>
<evidence type="ECO:0000256" key="9">
    <source>
        <dbReference type="ARBA" id="ARBA00022777"/>
    </source>
</evidence>
<dbReference type="OrthoDB" id="9803667at2"/>
<dbReference type="Pfam" id="PF06574">
    <property type="entry name" value="FAD_syn"/>
    <property type="match status" value="1"/>
</dbReference>
<dbReference type="CDD" id="cd02064">
    <property type="entry name" value="FAD_synthetase_N"/>
    <property type="match status" value="1"/>
</dbReference>
<dbReference type="GO" id="GO:0009231">
    <property type="term" value="P:riboflavin biosynthetic process"/>
    <property type="evidence" value="ECO:0007669"/>
    <property type="project" value="InterPro"/>
</dbReference>
<comment type="caution">
    <text evidence="17">The sequence shown here is derived from an EMBL/GenBank/DDBJ whole genome shotgun (WGS) entry which is preliminary data.</text>
</comment>
<proteinExistence type="inferred from homology"/>
<keyword evidence="5 15" id="KW-0288">FMN</keyword>
<dbReference type="InterPro" id="IPR023468">
    <property type="entry name" value="Riboflavin_kinase"/>
</dbReference>
<reference evidence="17 18" key="1">
    <citation type="submission" date="2013-03" db="EMBL/GenBank/DDBJ databases">
        <title>Salinisphaera hydrothermalis C41B8 Genome Sequencing.</title>
        <authorList>
            <person name="Li C."/>
            <person name="Lai Q."/>
            <person name="Shao Z."/>
        </authorList>
    </citation>
    <scope>NUCLEOTIDE SEQUENCE [LARGE SCALE GENOMIC DNA]</scope>
    <source>
        <strain evidence="17 18">C41B8</strain>
    </source>
</reference>
<comment type="catalytic activity">
    <reaction evidence="13 15">
        <text>riboflavin + ATP = FMN + ADP + H(+)</text>
        <dbReference type="Rhea" id="RHEA:14357"/>
        <dbReference type="ChEBI" id="CHEBI:15378"/>
        <dbReference type="ChEBI" id="CHEBI:30616"/>
        <dbReference type="ChEBI" id="CHEBI:57986"/>
        <dbReference type="ChEBI" id="CHEBI:58210"/>
        <dbReference type="ChEBI" id="CHEBI:456216"/>
        <dbReference type="EC" id="2.7.1.26"/>
    </reaction>
</comment>
<dbReference type="NCBIfam" id="NF004163">
    <property type="entry name" value="PRK05627.1-6"/>
    <property type="match status" value="1"/>
</dbReference>
<dbReference type="GO" id="GO:0009398">
    <property type="term" value="P:FMN biosynthetic process"/>
    <property type="evidence" value="ECO:0007669"/>
    <property type="project" value="UniProtKB-UniRule"/>
</dbReference>
<evidence type="ECO:0000256" key="14">
    <source>
        <dbReference type="ARBA" id="ARBA00049494"/>
    </source>
</evidence>
<name>A0A084IJK9_SALHC</name>
<dbReference type="NCBIfam" id="TIGR00083">
    <property type="entry name" value="ribF"/>
    <property type="match status" value="1"/>
</dbReference>
<keyword evidence="12" id="KW-0511">Multifunctional enzyme</keyword>